<dbReference type="InterPro" id="IPR008967">
    <property type="entry name" value="p53-like_TF_DNA-bd_sf"/>
</dbReference>
<dbReference type="GO" id="GO:0000785">
    <property type="term" value="C:chromatin"/>
    <property type="evidence" value="ECO:0007669"/>
    <property type="project" value="TreeGrafter"/>
</dbReference>
<evidence type="ECO:0000256" key="3">
    <source>
        <dbReference type="ARBA" id="ARBA00023163"/>
    </source>
</evidence>
<dbReference type="GO" id="GO:0000978">
    <property type="term" value="F:RNA polymerase II cis-regulatory region sequence-specific DNA binding"/>
    <property type="evidence" value="ECO:0007669"/>
    <property type="project" value="InterPro"/>
</dbReference>
<keyword evidence="4 5" id="KW-0539">Nucleus</keyword>
<evidence type="ECO:0000313" key="8">
    <source>
        <dbReference type="Proteomes" id="UP000663828"/>
    </source>
</evidence>
<evidence type="ECO:0000256" key="4">
    <source>
        <dbReference type="ARBA" id="ARBA00023242"/>
    </source>
</evidence>
<dbReference type="GO" id="GO:0005634">
    <property type="term" value="C:nucleus"/>
    <property type="evidence" value="ECO:0007669"/>
    <property type="project" value="UniProtKB-SubCell"/>
</dbReference>
<comment type="caution">
    <text evidence="7">The sequence shown here is derived from an EMBL/GenBank/DDBJ whole genome shotgun (WGS) entry which is preliminary data.</text>
</comment>
<protein>
    <recommendedName>
        <fullName evidence="6">T-box domain-containing protein</fullName>
    </recommendedName>
</protein>
<dbReference type="InterPro" id="IPR046360">
    <property type="entry name" value="T-box_DNA-bd"/>
</dbReference>
<dbReference type="SUPFAM" id="SSF49417">
    <property type="entry name" value="p53-like transcription factors"/>
    <property type="match status" value="1"/>
</dbReference>
<dbReference type="SMART" id="SM00425">
    <property type="entry name" value="TBOX"/>
    <property type="match status" value="1"/>
</dbReference>
<keyword evidence="2 5" id="KW-0238">DNA-binding</keyword>
<evidence type="ECO:0000256" key="5">
    <source>
        <dbReference type="PROSITE-ProRule" id="PRU00201"/>
    </source>
</evidence>
<proteinExistence type="predicted"/>
<dbReference type="AlphaFoldDB" id="A0A816H9Z1"/>
<dbReference type="GO" id="GO:0001708">
    <property type="term" value="P:cell fate specification"/>
    <property type="evidence" value="ECO:0007669"/>
    <property type="project" value="TreeGrafter"/>
</dbReference>
<dbReference type="PANTHER" id="PTHR11267:SF181">
    <property type="entry name" value="OPTOMOTOR-BLIND PROTEIN"/>
    <property type="match status" value="1"/>
</dbReference>
<keyword evidence="8" id="KW-1185">Reference proteome</keyword>
<evidence type="ECO:0000256" key="2">
    <source>
        <dbReference type="ARBA" id="ARBA00023125"/>
    </source>
</evidence>
<dbReference type="EMBL" id="CAJNOR010016256">
    <property type="protein sequence ID" value="CAF1684595.1"/>
    <property type="molecule type" value="Genomic_DNA"/>
</dbReference>
<organism evidence="7 8">
    <name type="scientific">Adineta ricciae</name>
    <name type="common">Rotifer</name>
    <dbReference type="NCBI Taxonomy" id="249248"/>
    <lineage>
        <taxon>Eukaryota</taxon>
        <taxon>Metazoa</taxon>
        <taxon>Spiralia</taxon>
        <taxon>Gnathifera</taxon>
        <taxon>Rotifera</taxon>
        <taxon>Eurotatoria</taxon>
        <taxon>Bdelloidea</taxon>
        <taxon>Adinetida</taxon>
        <taxon>Adinetidae</taxon>
        <taxon>Adineta</taxon>
    </lineage>
</organism>
<dbReference type="InterPro" id="IPR001699">
    <property type="entry name" value="TF_T-box"/>
</dbReference>
<evidence type="ECO:0000259" key="6">
    <source>
        <dbReference type="PROSITE" id="PS50252"/>
    </source>
</evidence>
<reference evidence="7" key="1">
    <citation type="submission" date="2021-02" db="EMBL/GenBank/DDBJ databases">
        <authorList>
            <person name="Nowell W R."/>
        </authorList>
    </citation>
    <scope>NUCLEOTIDE SEQUENCE</scope>
</reference>
<comment type="caution">
    <text evidence="5">Lacks conserved residue(s) required for the propagation of feature annotation.</text>
</comment>
<comment type="subcellular location">
    <subcellularLocation>
        <location evidence="5">Nucleus</location>
    </subcellularLocation>
</comment>
<evidence type="ECO:0000313" key="7">
    <source>
        <dbReference type="EMBL" id="CAF1684595.1"/>
    </source>
</evidence>
<sequence>MLSYLQPQLGSDPMLAICSTSSDEGNKSSYPIEDDAEGIFNPATSSLSSRMPYHHPHHRSPVPFVYGHTPAPAYGFGFGLYDDMSPFSDASRTPYSFIHTTKRADPNIDVKLDNLDLWKRFAEMNLEMIITKNGRRMFPTYKVSLTGLDPTSKYIIYMDVVPVDNHRYKYHNSQWMITGAAEPHMPGRFYPHPDSNSTGAQLMKQPLSFSKVKLTNNTADQNGHVY</sequence>
<feature type="non-terminal residue" evidence="7">
    <location>
        <position position="226"/>
    </location>
</feature>
<dbReference type="Gene3D" id="2.60.40.820">
    <property type="entry name" value="Transcription factor, T-box"/>
    <property type="match status" value="1"/>
</dbReference>
<dbReference type="GO" id="GO:0000981">
    <property type="term" value="F:DNA-binding transcription factor activity, RNA polymerase II-specific"/>
    <property type="evidence" value="ECO:0007669"/>
    <property type="project" value="TreeGrafter"/>
</dbReference>
<dbReference type="PANTHER" id="PTHR11267">
    <property type="entry name" value="T-BOX PROTEIN-RELATED"/>
    <property type="match status" value="1"/>
</dbReference>
<evidence type="ECO:0000256" key="1">
    <source>
        <dbReference type="ARBA" id="ARBA00023015"/>
    </source>
</evidence>
<keyword evidence="3" id="KW-0804">Transcription</keyword>
<dbReference type="Pfam" id="PF00907">
    <property type="entry name" value="T-box"/>
    <property type="match status" value="1"/>
</dbReference>
<feature type="domain" description="T-box" evidence="6">
    <location>
        <begin position="112"/>
        <end position="226"/>
    </location>
</feature>
<keyword evidence="1" id="KW-0805">Transcription regulation</keyword>
<gene>
    <name evidence="7" type="ORF">XAT740_LOCUS61528</name>
</gene>
<dbReference type="InterPro" id="IPR036960">
    <property type="entry name" value="T-box_sf"/>
</dbReference>
<dbReference type="PRINTS" id="PR00937">
    <property type="entry name" value="TBOX"/>
</dbReference>
<dbReference type="PROSITE" id="PS50252">
    <property type="entry name" value="TBOX_3"/>
    <property type="match status" value="1"/>
</dbReference>
<dbReference type="Proteomes" id="UP000663828">
    <property type="component" value="Unassembled WGS sequence"/>
</dbReference>
<accession>A0A816H9Z1</accession>
<name>A0A816H9Z1_ADIRI</name>
<dbReference type="GO" id="GO:0045893">
    <property type="term" value="P:positive regulation of DNA-templated transcription"/>
    <property type="evidence" value="ECO:0007669"/>
    <property type="project" value="InterPro"/>
</dbReference>